<dbReference type="SUPFAM" id="SSF52266">
    <property type="entry name" value="SGNH hydrolase"/>
    <property type="match status" value="1"/>
</dbReference>
<evidence type="ECO:0000313" key="3">
    <source>
        <dbReference type="EMBL" id="PKQ46514.1"/>
    </source>
</evidence>
<evidence type="ECO:0000256" key="1">
    <source>
        <dbReference type="ARBA" id="ARBA00022801"/>
    </source>
</evidence>
<dbReference type="InterPro" id="IPR005181">
    <property type="entry name" value="SASA"/>
</dbReference>
<dbReference type="AlphaFoldDB" id="A0A2N3HNS9"/>
<accession>A0A2N3HNS9</accession>
<dbReference type="EMBL" id="PJEO01000012">
    <property type="protein sequence ID" value="PKQ46514.1"/>
    <property type="molecule type" value="Genomic_DNA"/>
</dbReference>
<evidence type="ECO:0000313" key="4">
    <source>
        <dbReference type="Proteomes" id="UP000233435"/>
    </source>
</evidence>
<dbReference type="RefSeq" id="WP_106658349.1">
    <property type="nucleotide sequence ID" value="NZ_PJEO01000012.1"/>
</dbReference>
<comment type="caution">
    <text evidence="3">The sequence shown here is derived from an EMBL/GenBank/DDBJ whole genome shotgun (WGS) entry which is preliminary data.</text>
</comment>
<organism evidence="3 4">
    <name type="scientific">Confluentibacter flavum</name>
    <dbReference type="NCBI Taxonomy" id="1909700"/>
    <lineage>
        <taxon>Bacteria</taxon>
        <taxon>Pseudomonadati</taxon>
        <taxon>Bacteroidota</taxon>
        <taxon>Flavobacteriia</taxon>
        <taxon>Flavobacteriales</taxon>
        <taxon>Flavobacteriaceae</taxon>
        <taxon>Confluentibacter</taxon>
    </lineage>
</organism>
<name>A0A2N3HNS9_9FLAO</name>
<dbReference type="Gene3D" id="3.40.50.1110">
    <property type="entry name" value="SGNH hydrolase"/>
    <property type="match status" value="1"/>
</dbReference>
<evidence type="ECO:0000259" key="2">
    <source>
        <dbReference type="Pfam" id="PF03629"/>
    </source>
</evidence>
<dbReference type="InterPro" id="IPR052940">
    <property type="entry name" value="Carb_Esterase_6"/>
</dbReference>
<sequence length="304" mass="34495">MNRTALTFITLLLPLFGICQKIERDSIRVFYLGGQSNMSGFGKNSELPDSITSNFNNVWIFQGNPAPDENESGGLGIWTEITPGHGWKFTSNGKENNLSEYFGVELSFAKKIREYYPNEKIAIIKYCRGGISIDSLAAGKWGSLEPDYRGTNGINQYDHFLRTVRLAFDDRDIDNDGIEDYLIPSGIIWMQGESDAGFTEEIANRYYENLIRLMNLVRAAFHQDDLPIVIGKISDSGNNKEGKVWKHGEIVQYAQEKYVRTDQNAVIVRSTEGYNYHDAYHYNSAGYIDLGEKFAEAIYLLNKK</sequence>
<dbReference type="OrthoDB" id="9795554at2"/>
<protein>
    <recommendedName>
        <fullName evidence="2">Sialate O-acetylesterase domain-containing protein</fullName>
    </recommendedName>
</protein>
<dbReference type="GO" id="GO:0016788">
    <property type="term" value="F:hydrolase activity, acting on ester bonds"/>
    <property type="evidence" value="ECO:0007669"/>
    <property type="project" value="UniProtKB-ARBA"/>
</dbReference>
<dbReference type="Pfam" id="PF03629">
    <property type="entry name" value="SASA"/>
    <property type="match status" value="1"/>
</dbReference>
<proteinExistence type="predicted"/>
<feature type="domain" description="Sialate O-acetylesterase" evidence="2">
    <location>
        <begin position="28"/>
        <end position="298"/>
    </location>
</feature>
<keyword evidence="4" id="KW-1185">Reference proteome</keyword>
<gene>
    <name evidence="3" type="ORF">CSW08_02570</name>
</gene>
<dbReference type="PANTHER" id="PTHR31988">
    <property type="entry name" value="ESTERASE, PUTATIVE (DUF303)-RELATED"/>
    <property type="match status" value="1"/>
</dbReference>
<dbReference type="PANTHER" id="PTHR31988:SF19">
    <property type="entry name" value="9-O-ACETYL-N-ACETYLNEURAMINIC ACID DEACETYLASE-RELATED"/>
    <property type="match status" value="1"/>
</dbReference>
<reference evidence="3 4" key="1">
    <citation type="submission" date="2017-12" db="EMBL/GenBank/DDBJ databases">
        <title>Confluentibacter flavum sp. nov., isolated from the saline lake.</title>
        <authorList>
            <person name="Yu L."/>
        </authorList>
    </citation>
    <scope>NUCLEOTIDE SEQUENCE [LARGE SCALE GENOMIC DNA]</scope>
    <source>
        <strain evidence="3 4">3B</strain>
    </source>
</reference>
<dbReference type="InterPro" id="IPR036514">
    <property type="entry name" value="SGNH_hydro_sf"/>
</dbReference>
<dbReference type="Proteomes" id="UP000233435">
    <property type="component" value="Unassembled WGS sequence"/>
</dbReference>
<keyword evidence="1" id="KW-0378">Hydrolase</keyword>